<dbReference type="RefSeq" id="WP_088594656.1">
    <property type="nucleotide sequence ID" value="NZ_CP022022.1"/>
</dbReference>
<evidence type="ECO:0000256" key="5">
    <source>
        <dbReference type="ARBA" id="ARBA00022490"/>
    </source>
</evidence>
<feature type="domain" description="ATP-grasp" evidence="17">
    <location>
        <begin position="121"/>
        <end position="320"/>
    </location>
</feature>
<feature type="active site" evidence="14">
    <location>
        <position position="298"/>
    </location>
</feature>
<evidence type="ECO:0000256" key="7">
    <source>
        <dbReference type="ARBA" id="ARBA00022741"/>
    </source>
</evidence>
<proteinExistence type="inferred from homology"/>
<dbReference type="InterPro" id="IPR005905">
    <property type="entry name" value="D_ala_D_ala"/>
</dbReference>
<dbReference type="Gene3D" id="3.30.470.20">
    <property type="entry name" value="ATP-grasp fold, B domain"/>
    <property type="match status" value="1"/>
</dbReference>
<dbReference type="Proteomes" id="UP000197007">
    <property type="component" value="Chromosome"/>
</dbReference>
<dbReference type="GO" id="GO:0046872">
    <property type="term" value="F:metal ion binding"/>
    <property type="evidence" value="ECO:0007669"/>
    <property type="project" value="UniProtKB-KW"/>
</dbReference>
<dbReference type="InterPro" id="IPR011095">
    <property type="entry name" value="Dala_Dala_lig_C"/>
</dbReference>
<feature type="binding site" evidence="15">
    <location>
        <position position="287"/>
    </location>
    <ligand>
        <name>Mg(2+)</name>
        <dbReference type="ChEBI" id="CHEBI:18420"/>
        <label>1</label>
    </ligand>
</feature>
<feature type="binding site" evidence="15">
    <location>
        <position position="287"/>
    </location>
    <ligand>
        <name>Mg(2+)</name>
        <dbReference type="ChEBI" id="CHEBI:18420"/>
        <label>2</label>
    </ligand>
</feature>
<feature type="binding site" evidence="15">
    <location>
        <position position="289"/>
    </location>
    <ligand>
        <name>Mg(2+)</name>
        <dbReference type="ChEBI" id="CHEBI:18420"/>
        <label>2</label>
    </ligand>
</feature>
<dbReference type="InterPro" id="IPR013815">
    <property type="entry name" value="ATP_grasp_subdomain_1"/>
</dbReference>
<keyword evidence="5 13" id="KW-0963">Cytoplasm</keyword>
<evidence type="ECO:0000313" key="18">
    <source>
        <dbReference type="EMBL" id="ASF43754.1"/>
    </source>
</evidence>
<dbReference type="InterPro" id="IPR011127">
    <property type="entry name" value="Dala_Dala_lig_N"/>
</dbReference>
<evidence type="ECO:0000256" key="8">
    <source>
        <dbReference type="ARBA" id="ARBA00022840"/>
    </source>
</evidence>
<evidence type="ECO:0000256" key="16">
    <source>
        <dbReference type="PROSITE-ProRule" id="PRU00409"/>
    </source>
</evidence>
<dbReference type="EMBL" id="CP022022">
    <property type="protein sequence ID" value="ASF43754.1"/>
    <property type="molecule type" value="Genomic_DNA"/>
</dbReference>
<evidence type="ECO:0000256" key="11">
    <source>
        <dbReference type="ARBA" id="ARBA00023316"/>
    </source>
</evidence>
<dbReference type="GO" id="GO:0005737">
    <property type="term" value="C:cytoplasm"/>
    <property type="evidence" value="ECO:0007669"/>
    <property type="project" value="UniProtKB-SubCell"/>
</dbReference>
<evidence type="ECO:0000256" key="1">
    <source>
        <dbReference type="ARBA" id="ARBA00001936"/>
    </source>
</evidence>
<comment type="similarity">
    <text evidence="3 13">Belongs to the D-alanine--D-alanine ligase family.</text>
</comment>
<dbReference type="NCBIfam" id="NF002527">
    <property type="entry name" value="PRK01966.1-3"/>
    <property type="match status" value="1"/>
</dbReference>
<reference evidence="19" key="1">
    <citation type="submission" date="2017-06" db="EMBL/GenBank/DDBJ databases">
        <title>Complete genome sequence of Capnocytophaga sp. KCOM 1579 (=ChDC OS43) isolated from a human refractory periapical abscess lesion.</title>
        <authorList>
            <person name="Kook J.-K."/>
            <person name="Park S.-N."/>
            <person name="Lim Y.K."/>
            <person name="Roh H."/>
        </authorList>
    </citation>
    <scope>NUCLEOTIDE SEQUENCE [LARGE SCALE GENOMIC DNA]</scope>
    <source>
        <strain evidence="19">ChDC OS43</strain>
    </source>
</reference>
<feature type="active site" evidence="14">
    <location>
        <position position="165"/>
    </location>
</feature>
<dbReference type="GO" id="GO:0008360">
    <property type="term" value="P:regulation of cell shape"/>
    <property type="evidence" value="ECO:0007669"/>
    <property type="project" value="UniProtKB-KW"/>
</dbReference>
<dbReference type="PANTHER" id="PTHR23132:SF23">
    <property type="entry name" value="D-ALANINE--D-ALANINE LIGASE B"/>
    <property type="match status" value="1"/>
</dbReference>
<evidence type="ECO:0000256" key="6">
    <source>
        <dbReference type="ARBA" id="ARBA00022598"/>
    </source>
</evidence>
<dbReference type="Gene3D" id="3.40.50.20">
    <property type="match status" value="1"/>
</dbReference>
<dbReference type="PROSITE" id="PS00844">
    <property type="entry name" value="DALA_DALA_LIGASE_2"/>
    <property type="match status" value="1"/>
</dbReference>
<dbReference type="SUPFAM" id="SSF56059">
    <property type="entry name" value="Glutathione synthetase ATP-binding domain-like"/>
    <property type="match status" value="1"/>
</dbReference>
<evidence type="ECO:0000256" key="14">
    <source>
        <dbReference type="PIRSR" id="PIRSR039102-1"/>
    </source>
</evidence>
<name>A0A1Z4BR25_9FLAO</name>
<keyword evidence="15" id="KW-0479">Metal-binding</keyword>
<dbReference type="NCBIfam" id="NF002378">
    <property type="entry name" value="PRK01372.1"/>
    <property type="match status" value="1"/>
</dbReference>
<keyword evidence="15" id="KW-0464">Manganese</keyword>
<evidence type="ECO:0000256" key="2">
    <source>
        <dbReference type="ARBA" id="ARBA00004496"/>
    </source>
</evidence>
<sequence length="325" mass="36225">MKKNIAIIMGGYSNEAPVSLKSAAVVAKHLNQDKYVPYLVRIDRDKWVYVDAQNNEHPIDKNDFSVIVNGRKITFDAVFNAIHGTPGEDGCLQAYFNLIGLPLTGCSMYASALTFNKRDMLSVLKPFGILSAPSYYLNKGEDYNTADIVAKVGLPCFVKANKSGSSFGVYKVYEEAQLPMYIDKAFEVDDEILIESFLKGTEISIGVINYRGEIKVLPMTEIVSENDFFDYDAKYNGKSQEITPARLSAEMTAKINALAERVYRLLKMEGFSRSEFIIVGDTPYLLEMNTTPGLSEASLLPQQAKVAGISLEELFESEIERVLKH</sequence>
<dbReference type="InterPro" id="IPR000291">
    <property type="entry name" value="D-Ala_lig_Van_CS"/>
</dbReference>
<dbReference type="GO" id="GO:0009252">
    <property type="term" value="P:peptidoglycan biosynthetic process"/>
    <property type="evidence" value="ECO:0007669"/>
    <property type="project" value="UniProtKB-UniRule"/>
</dbReference>
<dbReference type="Gene3D" id="3.30.1490.20">
    <property type="entry name" value="ATP-grasp fold, A domain"/>
    <property type="match status" value="1"/>
</dbReference>
<dbReference type="GO" id="GO:0005524">
    <property type="term" value="F:ATP binding"/>
    <property type="evidence" value="ECO:0007669"/>
    <property type="project" value="UniProtKB-UniRule"/>
</dbReference>
<feature type="active site" evidence="14">
    <location>
        <position position="15"/>
    </location>
</feature>
<dbReference type="InterPro" id="IPR016185">
    <property type="entry name" value="PreATP-grasp_dom_sf"/>
</dbReference>
<evidence type="ECO:0000256" key="15">
    <source>
        <dbReference type="PIRSR" id="PIRSR039102-3"/>
    </source>
</evidence>
<evidence type="ECO:0000256" key="13">
    <source>
        <dbReference type="HAMAP-Rule" id="MF_00047"/>
    </source>
</evidence>
<dbReference type="Pfam" id="PF07478">
    <property type="entry name" value="Dala_Dala_lig_C"/>
    <property type="match status" value="1"/>
</dbReference>
<keyword evidence="7 16" id="KW-0547">Nucleotide-binding</keyword>
<dbReference type="PIRSF" id="PIRSF039102">
    <property type="entry name" value="Ddl/VanB"/>
    <property type="match status" value="1"/>
</dbReference>
<dbReference type="KEGG" id="capn:CBG49_12070"/>
<keyword evidence="10 13" id="KW-0573">Peptidoglycan synthesis</keyword>
<evidence type="ECO:0000256" key="3">
    <source>
        <dbReference type="ARBA" id="ARBA00010871"/>
    </source>
</evidence>
<comment type="cofactor">
    <cofactor evidence="15">
        <name>Mg(2+)</name>
        <dbReference type="ChEBI" id="CHEBI:18420"/>
    </cofactor>
    <cofactor evidence="15">
        <name>Mn(2+)</name>
        <dbReference type="ChEBI" id="CHEBI:29035"/>
    </cofactor>
    <text evidence="15">Binds 2 magnesium or manganese ions per subunit.</text>
</comment>
<evidence type="ECO:0000256" key="9">
    <source>
        <dbReference type="ARBA" id="ARBA00022960"/>
    </source>
</evidence>
<dbReference type="GO" id="GO:0071555">
    <property type="term" value="P:cell wall organization"/>
    <property type="evidence" value="ECO:0007669"/>
    <property type="project" value="UniProtKB-KW"/>
</dbReference>
<comment type="pathway">
    <text evidence="13">Cell wall biogenesis; peptidoglycan biosynthesis.</text>
</comment>
<dbReference type="PROSITE" id="PS00843">
    <property type="entry name" value="DALA_DALA_LIGASE_1"/>
    <property type="match status" value="1"/>
</dbReference>
<dbReference type="PANTHER" id="PTHR23132">
    <property type="entry name" value="D-ALANINE--D-ALANINE LIGASE"/>
    <property type="match status" value="1"/>
</dbReference>
<comment type="catalytic activity">
    <reaction evidence="12 13">
        <text>2 D-alanine + ATP = D-alanyl-D-alanine + ADP + phosphate + H(+)</text>
        <dbReference type="Rhea" id="RHEA:11224"/>
        <dbReference type="ChEBI" id="CHEBI:15378"/>
        <dbReference type="ChEBI" id="CHEBI:30616"/>
        <dbReference type="ChEBI" id="CHEBI:43474"/>
        <dbReference type="ChEBI" id="CHEBI:57416"/>
        <dbReference type="ChEBI" id="CHEBI:57822"/>
        <dbReference type="ChEBI" id="CHEBI:456216"/>
        <dbReference type="EC" id="6.3.2.4"/>
    </reaction>
</comment>
<comment type="cofactor">
    <cofactor evidence="1">
        <name>Mn(2+)</name>
        <dbReference type="ChEBI" id="CHEBI:29035"/>
    </cofactor>
</comment>
<dbReference type="GO" id="GO:0008716">
    <property type="term" value="F:D-alanine-D-alanine ligase activity"/>
    <property type="evidence" value="ECO:0007669"/>
    <property type="project" value="UniProtKB-UniRule"/>
</dbReference>
<dbReference type="PROSITE" id="PS50975">
    <property type="entry name" value="ATP_GRASP"/>
    <property type="match status" value="1"/>
</dbReference>
<gene>
    <name evidence="13" type="primary">ddl</name>
    <name evidence="18" type="ORF">CBG49_12070</name>
</gene>
<keyword evidence="6 13" id="KW-0436">Ligase</keyword>
<evidence type="ECO:0000256" key="12">
    <source>
        <dbReference type="ARBA" id="ARBA00047614"/>
    </source>
</evidence>
<dbReference type="HAMAP" id="MF_00047">
    <property type="entry name" value="Dala_Dala_lig"/>
    <property type="match status" value="1"/>
</dbReference>
<keyword evidence="19" id="KW-1185">Reference proteome</keyword>
<keyword evidence="8 16" id="KW-0067">ATP-binding</keyword>
<evidence type="ECO:0000256" key="10">
    <source>
        <dbReference type="ARBA" id="ARBA00022984"/>
    </source>
</evidence>
<dbReference type="EC" id="6.3.2.4" evidence="4 13"/>
<evidence type="ECO:0000256" key="4">
    <source>
        <dbReference type="ARBA" id="ARBA00012216"/>
    </source>
</evidence>
<dbReference type="InterPro" id="IPR011761">
    <property type="entry name" value="ATP-grasp"/>
</dbReference>
<dbReference type="NCBIfam" id="TIGR01205">
    <property type="entry name" value="D_ala_D_alaTIGR"/>
    <property type="match status" value="1"/>
</dbReference>
<keyword evidence="15" id="KW-0460">Magnesium</keyword>
<evidence type="ECO:0000259" key="17">
    <source>
        <dbReference type="PROSITE" id="PS50975"/>
    </source>
</evidence>
<comment type="subcellular location">
    <subcellularLocation>
        <location evidence="2 13">Cytoplasm</location>
    </subcellularLocation>
</comment>
<comment type="function">
    <text evidence="13">Cell wall formation.</text>
</comment>
<organism evidence="18 19">
    <name type="scientific">Capnocytophaga endodontalis</name>
    <dbReference type="NCBI Taxonomy" id="2708117"/>
    <lineage>
        <taxon>Bacteria</taxon>
        <taxon>Pseudomonadati</taxon>
        <taxon>Bacteroidota</taxon>
        <taxon>Flavobacteriia</taxon>
        <taxon>Flavobacteriales</taxon>
        <taxon>Flavobacteriaceae</taxon>
        <taxon>Capnocytophaga</taxon>
    </lineage>
</organism>
<accession>A0A1Z4BR25</accession>
<keyword evidence="9 13" id="KW-0133">Cell shape</keyword>
<protein>
    <recommendedName>
        <fullName evidence="4 13">D-alanine--D-alanine ligase</fullName>
        <ecNumber evidence="4 13">6.3.2.4</ecNumber>
    </recommendedName>
    <alternativeName>
        <fullName evidence="13">D-Ala-D-Ala ligase</fullName>
    </alternativeName>
    <alternativeName>
        <fullName evidence="13">D-alanylalanine synthetase</fullName>
    </alternativeName>
</protein>
<dbReference type="SUPFAM" id="SSF52440">
    <property type="entry name" value="PreATP-grasp domain"/>
    <property type="match status" value="1"/>
</dbReference>
<keyword evidence="11 13" id="KW-0961">Cell wall biogenesis/degradation</keyword>
<evidence type="ECO:0000313" key="19">
    <source>
        <dbReference type="Proteomes" id="UP000197007"/>
    </source>
</evidence>
<dbReference type="AlphaFoldDB" id="A0A1Z4BR25"/>
<dbReference type="Pfam" id="PF01820">
    <property type="entry name" value="Dala_Dala_lig_N"/>
    <property type="match status" value="1"/>
</dbReference>
<dbReference type="UniPathway" id="UPA00219"/>